<dbReference type="AlphaFoldDB" id="A0A5R8WVM3"/>
<reference evidence="3 4" key="1">
    <citation type="submission" date="2019-05" db="EMBL/GenBank/DDBJ databases">
        <title>Hymenobacter edaphi sp. nov., isolated from abandoned arsenic-contaminated farmland soil.</title>
        <authorList>
            <person name="Nie L."/>
        </authorList>
    </citation>
    <scope>NUCLEOTIDE SEQUENCE [LARGE SCALE GENOMIC DNA]</scope>
    <source>
        <strain evidence="3 4">1-3-3-8</strain>
    </source>
</reference>
<evidence type="ECO:0000256" key="2">
    <source>
        <dbReference type="HAMAP-Rule" id="MF_01139"/>
    </source>
</evidence>
<accession>A0A5R8WVM3</accession>
<feature type="binding site" evidence="2">
    <location>
        <position position="189"/>
    </location>
    <ligand>
        <name>substrate</name>
    </ligand>
</feature>
<dbReference type="PROSITE" id="PS01066">
    <property type="entry name" value="UPP_SYNTHASE"/>
    <property type="match status" value="1"/>
</dbReference>
<keyword evidence="2" id="KW-0479">Metal-binding</keyword>
<feature type="binding site" evidence="2">
    <location>
        <begin position="195"/>
        <end position="197"/>
    </location>
    <ligand>
        <name>substrate</name>
    </ligand>
</feature>
<dbReference type="HAMAP" id="MF_01139">
    <property type="entry name" value="ISPT"/>
    <property type="match status" value="1"/>
</dbReference>
<dbReference type="NCBIfam" id="TIGR00055">
    <property type="entry name" value="uppS"/>
    <property type="match status" value="1"/>
</dbReference>
<comment type="cofactor">
    <cofactor evidence="2">
        <name>Mg(2+)</name>
        <dbReference type="ChEBI" id="CHEBI:18420"/>
    </cofactor>
    <text evidence="2">Binds 2 magnesium ions per subunit.</text>
</comment>
<dbReference type="GO" id="GO:0000287">
    <property type="term" value="F:magnesium ion binding"/>
    <property type="evidence" value="ECO:0007669"/>
    <property type="project" value="UniProtKB-UniRule"/>
</dbReference>
<feature type="binding site" evidence="2">
    <location>
        <begin position="22"/>
        <end position="25"/>
    </location>
    <ligand>
        <name>substrate</name>
    </ligand>
</feature>
<dbReference type="RefSeq" id="WP_138075962.1">
    <property type="nucleotide sequence ID" value="NZ_VAJM01000002.1"/>
</dbReference>
<comment type="function">
    <text evidence="2">Catalyzes the condensation of isopentenyl diphosphate (IPP) with allylic pyrophosphates generating different type of terpenoids.</text>
</comment>
<dbReference type="GO" id="GO:0016094">
    <property type="term" value="P:polyprenol biosynthetic process"/>
    <property type="evidence" value="ECO:0007669"/>
    <property type="project" value="TreeGrafter"/>
</dbReference>
<dbReference type="CDD" id="cd00475">
    <property type="entry name" value="Cis_IPPS"/>
    <property type="match status" value="1"/>
</dbReference>
<evidence type="ECO:0000256" key="1">
    <source>
        <dbReference type="ARBA" id="ARBA00022679"/>
    </source>
</evidence>
<dbReference type="Gene3D" id="3.40.1180.10">
    <property type="entry name" value="Decaprenyl diphosphate synthase-like"/>
    <property type="match status" value="1"/>
</dbReference>
<dbReference type="Proteomes" id="UP000305517">
    <property type="component" value="Unassembled WGS sequence"/>
</dbReference>
<dbReference type="InterPro" id="IPR001441">
    <property type="entry name" value="UPP_synth-like"/>
</dbReference>
<name>A0A5R8WVM3_9BACT</name>
<dbReference type="EMBL" id="VAJM01000002">
    <property type="protein sequence ID" value="TLM95465.1"/>
    <property type="molecule type" value="Genomic_DNA"/>
</dbReference>
<dbReference type="FunFam" id="3.40.1180.10:FF:000001">
    <property type="entry name" value="(2E,6E)-farnesyl-diphosphate-specific ditrans,polycis-undecaprenyl-diphosphate synthase"/>
    <property type="match status" value="1"/>
</dbReference>
<dbReference type="PANTHER" id="PTHR10291">
    <property type="entry name" value="DEHYDRODOLICHYL DIPHOSPHATE SYNTHASE FAMILY MEMBER"/>
    <property type="match status" value="1"/>
</dbReference>
<dbReference type="SUPFAM" id="SSF64005">
    <property type="entry name" value="Undecaprenyl diphosphate synthase"/>
    <property type="match status" value="1"/>
</dbReference>
<dbReference type="InterPro" id="IPR018520">
    <property type="entry name" value="UPP_synth-like_CS"/>
</dbReference>
<feature type="binding site" evidence="2">
    <location>
        <position position="34"/>
    </location>
    <ligand>
        <name>substrate</name>
    </ligand>
</feature>
<evidence type="ECO:0000313" key="4">
    <source>
        <dbReference type="Proteomes" id="UP000305517"/>
    </source>
</evidence>
<organism evidence="3 4">
    <name type="scientific">Hymenobacter jeollabukensis</name>
    <dbReference type="NCBI Taxonomy" id="2025313"/>
    <lineage>
        <taxon>Bacteria</taxon>
        <taxon>Pseudomonadati</taxon>
        <taxon>Bacteroidota</taxon>
        <taxon>Cytophagia</taxon>
        <taxon>Cytophagales</taxon>
        <taxon>Hymenobacteraceae</taxon>
        <taxon>Hymenobacter</taxon>
    </lineage>
</organism>
<feature type="binding site" evidence="2">
    <location>
        <position position="21"/>
    </location>
    <ligand>
        <name>Mg(2+)</name>
        <dbReference type="ChEBI" id="CHEBI:18420"/>
    </ligand>
</feature>
<dbReference type="PANTHER" id="PTHR10291:SF0">
    <property type="entry name" value="DEHYDRODOLICHYL DIPHOSPHATE SYNTHASE 2"/>
    <property type="match status" value="1"/>
</dbReference>
<dbReference type="NCBIfam" id="NF011405">
    <property type="entry name" value="PRK14830.1"/>
    <property type="match status" value="1"/>
</dbReference>
<feature type="active site" description="Proton acceptor" evidence="2">
    <location>
        <position position="69"/>
    </location>
</feature>
<keyword evidence="2" id="KW-0460">Magnesium</keyword>
<protein>
    <recommendedName>
        <fullName evidence="2">Isoprenyl transferase</fullName>
        <ecNumber evidence="2">2.5.1.-</ecNumber>
    </recommendedName>
</protein>
<dbReference type="InterPro" id="IPR036424">
    <property type="entry name" value="UPP_synth-like_sf"/>
</dbReference>
<proteinExistence type="inferred from homology"/>
<keyword evidence="4" id="KW-1185">Reference proteome</keyword>
<feature type="active site" evidence="2">
    <location>
        <position position="21"/>
    </location>
</feature>
<evidence type="ECO:0000313" key="3">
    <source>
        <dbReference type="EMBL" id="TLM95465.1"/>
    </source>
</evidence>
<dbReference type="OrthoDB" id="4191603at2"/>
<comment type="caution">
    <text evidence="3">The sequence shown here is derived from an EMBL/GenBank/DDBJ whole genome shotgun (WGS) entry which is preliminary data.</text>
</comment>
<sequence length="248" mass="27747">MSARSAIDSARIPAHVAVIMDGNGRWAKKRGGLRIFGHQSAITAVRDTVEAAAELGMQYLTLYAFSTENWGRPKHEVMALMQLLVHTIRQETPTLLKNNIRLQAIGDTSQLPDACQRELAEAMELTAAGSGTTLVLALSYSGRWDLAQAARRLAEDVVAGKVQPAEVGEDLLARYLATAGMPDPELLIRTSGEQRISNFLLWQLAYTELYITELLWPDFRREHFYEAVLAYQRRERRFGKTSEQLTVS</sequence>
<feature type="binding site" evidence="2">
    <location>
        <position position="72"/>
    </location>
    <ligand>
        <name>substrate</name>
    </ligand>
</feature>
<feature type="binding site" evidence="2">
    <location>
        <position position="208"/>
    </location>
    <ligand>
        <name>Mg(2+)</name>
        <dbReference type="ChEBI" id="CHEBI:18420"/>
    </ligand>
</feature>
<feature type="binding site" evidence="2">
    <location>
        <position position="26"/>
    </location>
    <ligand>
        <name>substrate</name>
    </ligand>
</feature>
<dbReference type="GO" id="GO:0045547">
    <property type="term" value="F:ditrans,polycis-polyprenyl diphosphate synthase [(2E,6E)-farnesyl diphosphate specific] activity"/>
    <property type="evidence" value="ECO:0007669"/>
    <property type="project" value="TreeGrafter"/>
</dbReference>
<feature type="binding site" evidence="2">
    <location>
        <begin position="66"/>
        <end position="68"/>
    </location>
    <ligand>
        <name>substrate</name>
    </ligand>
</feature>
<gene>
    <name evidence="3" type="ORF">FDY95_06665</name>
</gene>
<feature type="binding site" evidence="2">
    <location>
        <position position="38"/>
    </location>
    <ligand>
        <name>substrate</name>
    </ligand>
</feature>
<dbReference type="Pfam" id="PF01255">
    <property type="entry name" value="Prenyltransf"/>
    <property type="match status" value="1"/>
</dbReference>
<keyword evidence="1 2" id="KW-0808">Transferase</keyword>
<comment type="similarity">
    <text evidence="2">Belongs to the UPP synthase family.</text>
</comment>
<feature type="binding site" evidence="2">
    <location>
        <position position="70"/>
    </location>
    <ligand>
        <name>substrate</name>
    </ligand>
</feature>
<comment type="subunit">
    <text evidence="2">Homodimer.</text>
</comment>
<dbReference type="EC" id="2.5.1.-" evidence="2"/>